<comment type="caution">
    <text evidence="1">The sequence shown here is derived from an EMBL/GenBank/DDBJ whole genome shotgun (WGS) entry which is preliminary data.</text>
</comment>
<accession>A0A9X1X4B8</accession>
<dbReference type="EMBL" id="JALJEJ010000004">
    <property type="protein sequence ID" value="MCJ8210125.1"/>
    <property type="molecule type" value="Genomic_DNA"/>
</dbReference>
<dbReference type="Proteomes" id="UP001139450">
    <property type="component" value="Unassembled WGS sequence"/>
</dbReference>
<sequence length="181" mass="20797">MYWYKNTGRGFALCLLILFGLTNCRPELKERKGDFKFFDLKGFVRTDSARLASQNPTVAKTVSHNGEAETKAVKIANWGQELSLFSGSDINKPSWRQSYKASQNGNTITYTALVSNLKTRQIIIQKSGDNVKSLQIYNHTKNLLYETSEKLFYYPDSLYRIDKTQHVLFLGENRYIITGKF</sequence>
<keyword evidence="2" id="KW-1185">Reference proteome</keyword>
<evidence type="ECO:0000313" key="1">
    <source>
        <dbReference type="EMBL" id="MCJ8210125.1"/>
    </source>
</evidence>
<organism evidence="1 2">
    <name type="scientific">Mucilaginibacter straminoryzae</name>
    <dbReference type="NCBI Taxonomy" id="2932774"/>
    <lineage>
        <taxon>Bacteria</taxon>
        <taxon>Pseudomonadati</taxon>
        <taxon>Bacteroidota</taxon>
        <taxon>Sphingobacteriia</taxon>
        <taxon>Sphingobacteriales</taxon>
        <taxon>Sphingobacteriaceae</taxon>
        <taxon>Mucilaginibacter</taxon>
    </lineage>
</organism>
<name>A0A9X1X4B8_9SPHI</name>
<proteinExistence type="predicted"/>
<dbReference type="AlphaFoldDB" id="A0A9X1X4B8"/>
<protein>
    <submittedName>
        <fullName evidence="1">Uncharacterized protein</fullName>
    </submittedName>
</protein>
<reference evidence="1" key="1">
    <citation type="submission" date="2022-04" db="EMBL/GenBank/DDBJ databases">
        <title>Mucilaginibacter sp. RS28 isolated from freshwater.</title>
        <authorList>
            <person name="Ko S.-R."/>
        </authorList>
    </citation>
    <scope>NUCLEOTIDE SEQUENCE</scope>
    <source>
        <strain evidence="1">RS28</strain>
    </source>
</reference>
<evidence type="ECO:0000313" key="2">
    <source>
        <dbReference type="Proteomes" id="UP001139450"/>
    </source>
</evidence>
<dbReference type="RefSeq" id="WP_245129964.1">
    <property type="nucleotide sequence ID" value="NZ_JALJEJ010000004.1"/>
</dbReference>
<gene>
    <name evidence="1" type="ORF">MUY27_10425</name>
</gene>